<reference evidence="2" key="1">
    <citation type="submission" date="2020-03" db="EMBL/GenBank/DDBJ databases">
        <title>A transcriptome and proteome of the tick Rhipicephalus microplus shaped by the genetic composition of its hosts and developmental stage.</title>
        <authorList>
            <person name="Garcia G.R."/>
            <person name="Ribeiro J.M.C."/>
            <person name="Maruyama S.R."/>
            <person name="Gardinasse L.G."/>
            <person name="Nelson K."/>
            <person name="Ferreira B.R."/>
            <person name="Andrade T.G."/>
            <person name="Santos I.K.F.M."/>
        </authorList>
    </citation>
    <scope>NUCLEOTIDE SEQUENCE</scope>
    <source>
        <strain evidence="2">NSGR</strain>
        <tissue evidence="2">Salivary glands</tissue>
    </source>
</reference>
<dbReference type="EMBL" id="GIKN01005389">
    <property type="protein sequence ID" value="NIE47662.1"/>
    <property type="molecule type" value="Transcribed_RNA"/>
</dbReference>
<name>A0A6G5A9I1_RHIMP</name>
<organism evidence="2">
    <name type="scientific">Rhipicephalus microplus</name>
    <name type="common">Cattle tick</name>
    <name type="synonym">Boophilus microplus</name>
    <dbReference type="NCBI Taxonomy" id="6941"/>
    <lineage>
        <taxon>Eukaryota</taxon>
        <taxon>Metazoa</taxon>
        <taxon>Ecdysozoa</taxon>
        <taxon>Arthropoda</taxon>
        <taxon>Chelicerata</taxon>
        <taxon>Arachnida</taxon>
        <taxon>Acari</taxon>
        <taxon>Parasitiformes</taxon>
        <taxon>Ixodida</taxon>
        <taxon>Ixodoidea</taxon>
        <taxon>Ixodidae</taxon>
        <taxon>Rhipicephalinae</taxon>
        <taxon>Rhipicephalus</taxon>
        <taxon>Boophilus</taxon>
    </lineage>
</organism>
<keyword evidence="1" id="KW-0472">Membrane</keyword>
<sequence>MIFRSAQRPLPFHQPLTLGPHSIPTCDTVIFLGVHLDCHLKFNLHTNHLRKKTAFGIRAIIKAREVFHINILMSLYFAFIHSHIMYGIAAWGNTYDCHLSPIQNIQNQAIRIITNSSRYSSAGHLLQDNKILPVRKLFFYSIAVLLFQLRNALLPFEFIDSVFLQNNNVTRFAMNLNFLLPASRTNYGKMTTAYAAITFWNNMPLSVKTMPTLSSFKKSLKSFLLNY</sequence>
<protein>
    <submittedName>
        <fullName evidence="2">Putative tick transposon</fullName>
    </submittedName>
</protein>
<keyword evidence="1" id="KW-0812">Transmembrane</keyword>
<evidence type="ECO:0000313" key="2">
    <source>
        <dbReference type="EMBL" id="NIE47662.1"/>
    </source>
</evidence>
<feature type="transmembrane region" description="Helical" evidence="1">
    <location>
        <begin position="67"/>
        <end position="91"/>
    </location>
</feature>
<evidence type="ECO:0000256" key="1">
    <source>
        <dbReference type="SAM" id="Phobius"/>
    </source>
</evidence>
<accession>A0A6G5A9I1</accession>
<proteinExistence type="predicted"/>
<keyword evidence="1" id="KW-1133">Transmembrane helix</keyword>
<dbReference type="AlphaFoldDB" id="A0A6G5A9I1"/>